<sequence>MPDLDANEASVVRVRERQWIYLGPIMAAPVAHIAVTLYQSAKTPQQRKWILALGVVGSTIGTIGMRLYLMAHAGYPGGPNYQMASREQDVSLQQKRQMENPDTVTILKEAWKGFG</sequence>
<accession>A0A9K3KVR9</accession>
<keyword evidence="1" id="KW-0472">Membrane</keyword>
<gene>
    <name evidence="3" type="ORF">IV203_010122</name>
    <name evidence="2" type="ORF">IV203_010998</name>
</gene>
<reference evidence="3" key="1">
    <citation type="journal article" date="2021" name="Sci. Rep.">
        <title>Diploid genomic architecture of Nitzschia inconspicua, an elite biomass production diatom.</title>
        <authorList>
            <person name="Oliver A."/>
            <person name="Podell S."/>
            <person name="Pinowska A."/>
            <person name="Traller J.C."/>
            <person name="Smith S.R."/>
            <person name="McClure R."/>
            <person name="Beliaev A."/>
            <person name="Bohutskyi P."/>
            <person name="Hill E.A."/>
            <person name="Rabines A."/>
            <person name="Zheng H."/>
            <person name="Allen L.Z."/>
            <person name="Kuo A."/>
            <person name="Grigoriev I.V."/>
            <person name="Allen A.E."/>
            <person name="Hazlebeck D."/>
            <person name="Allen E.E."/>
        </authorList>
    </citation>
    <scope>NUCLEOTIDE SEQUENCE</scope>
    <source>
        <strain evidence="3">Hildebrandi</strain>
    </source>
</reference>
<keyword evidence="1" id="KW-1133">Transmembrane helix</keyword>
<evidence type="ECO:0000313" key="3">
    <source>
        <dbReference type="EMBL" id="KAG7350762.1"/>
    </source>
</evidence>
<dbReference type="Proteomes" id="UP000693970">
    <property type="component" value="Unassembled WGS sequence"/>
</dbReference>
<dbReference type="EMBL" id="JAGRRH010000018">
    <property type="protein sequence ID" value="KAG7350762.1"/>
    <property type="molecule type" value="Genomic_DNA"/>
</dbReference>
<dbReference type="AlphaFoldDB" id="A0A9K3KVR9"/>
<dbReference type="OrthoDB" id="41331at2759"/>
<comment type="caution">
    <text evidence="3">The sequence shown here is derived from an EMBL/GenBank/DDBJ whole genome shotgun (WGS) entry which is preliminary data.</text>
</comment>
<evidence type="ECO:0000256" key="1">
    <source>
        <dbReference type="SAM" id="Phobius"/>
    </source>
</evidence>
<dbReference type="EMBL" id="JAGRRH010000056">
    <property type="protein sequence ID" value="KAG7338443.1"/>
    <property type="molecule type" value="Genomic_DNA"/>
</dbReference>
<feature type="transmembrane region" description="Helical" evidence="1">
    <location>
        <begin position="50"/>
        <end position="69"/>
    </location>
</feature>
<evidence type="ECO:0000313" key="4">
    <source>
        <dbReference type="Proteomes" id="UP000693970"/>
    </source>
</evidence>
<feature type="transmembrane region" description="Helical" evidence="1">
    <location>
        <begin position="20"/>
        <end position="38"/>
    </location>
</feature>
<organism evidence="3 4">
    <name type="scientific">Nitzschia inconspicua</name>
    <dbReference type="NCBI Taxonomy" id="303405"/>
    <lineage>
        <taxon>Eukaryota</taxon>
        <taxon>Sar</taxon>
        <taxon>Stramenopiles</taxon>
        <taxon>Ochrophyta</taxon>
        <taxon>Bacillariophyta</taxon>
        <taxon>Bacillariophyceae</taxon>
        <taxon>Bacillariophycidae</taxon>
        <taxon>Bacillariales</taxon>
        <taxon>Bacillariaceae</taxon>
        <taxon>Nitzschia</taxon>
    </lineage>
</organism>
<name>A0A9K3KVR9_9STRA</name>
<keyword evidence="1" id="KW-0812">Transmembrane</keyword>
<protein>
    <submittedName>
        <fullName evidence="3">Uncharacterized protein</fullName>
    </submittedName>
</protein>
<evidence type="ECO:0000313" key="2">
    <source>
        <dbReference type="EMBL" id="KAG7338443.1"/>
    </source>
</evidence>
<reference evidence="3" key="2">
    <citation type="submission" date="2021-04" db="EMBL/GenBank/DDBJ databases">
        <authorList>
            <person name="Podell S."/>
        </authorList>
    </citation>
    <scope>NUCLEOTIDE SEQUENCE</scope>
    <source>
        <strain evidence="3">Hildebrandi</strain>
    </source>
</reference>
<proteinExistence type="predicted"/>
<keyword evidence="4" id="KW-1185">Reference proteome</keyword>